<protein>
    <submittedName>
        <fullName evidence="1">Uncharacterized protein</fullName>
    </submittedName>
</protein>
<gene>
    <name evidence="1" type="ORF">SCF082_LOCUS46832</name>
</gene>
<comment type="caution">
    <text evidence="1">The sequence shown here is derived from an EMBL/GenBank/DDBJ whole genome shotgun (WGS) entry which is preliminary data.</text>
</comment>
<sequence length="506" mass="57100">MTWLNENGGALLVNECAVPIPLVSLQYQRGSDGLPLLPDWVSNAMDIYSHGFEKFRESVEVKYCGSGGSALEFASLVPVKGLGKVSILFFGLLWTYVKLRDSLSKEELEDFQRWMKTAQSVQAVVVKPMEEGLYDFRKLQDRNKYGDDWKLAFEAAVAEYNDIGAGGLQKQQEYPKSYPHLLYFKGFHLKKIPIPDWQAECQRITLLVHVWEKMQSAVCRDGKALFDRELLKKLKNNILEGDYNDEANTILFCMEPMWSHECCSMWSENEPKVVEKTNKSQIATADSQIQQLGNEARKALWESDCMKLARDIAMLSRLHADTVKSDAAKRLQKICHLRQQNVVGSGIITNFMEQNCAFVSGNQKDLESSLNKFIRENDARPIVMWVDLMKIGRVGQQELNNLVDLLGVALHSRPTASCAIIIAPFLISEKVSNGLRGEVQRLEDKLDCKKIVSTSISIRCGDRPATKKVASGSTILLCNLTSYDCCLEQVALTWNGEHSKDVRIKS</sequence>
<keyword evidence="2" id="KW-1185">Reference proteome</keyword>
<accession>A0ABP0RI40</accession>
<proteinExistence type="predicted"/>
<organism evidence="1 2">
    <name type="scientific">Durusdinium trenchii</name>
    <dbReference type="NCBI Taxonomy" id="1381693"/>
    <lineage>
        <taxon>Eukaryota</taxon>
        <taxon>Sar</taxon>
        <taxon>Alveolata</taxon>
        <taxon>Dinophyceae</taxon>
        <taxon>Suessiales</taxon>
        <taxon>Symbiodiniaceae</taxon>
        <taxon>Durusdinium</taxon>
    </lineage>
</organism>
<evidence type="ECO:0000313" key="1">
    <source>
        <dbReference type="EMBL" id="CAK9100018.1"/>
    </source>
</evidence>
<reference evidence="1 2" key="1">
    <citation type="submission" date="2024-02" db="EMBL/GenBank/DDBJ databases">
        <authorList>
            <person name="Chen Y."/>
            <person name="Shah S."/>
            <person name="Dougan E. K."/>
            <person name="Thang M."/>
            <person name="Chan C."/>
        </authorList>
    </citation>
    <scope>NUCLEOTIDE SEQUENCE [LARGE SCALE GENOMIC DNA]</scope>
</reference>
<name>A0ABP0RI40_9DINO</name>
<feature type="non-terminal residue" evidence="1">
    <location>
        <position position="506"/>
    </location>
</feature>
<dbReference type="Proteomes" id="UP001642464">
    <property type="component" value="Unassembled WGS sequence"/>
</dbReference>
<evidence type="ECO:0000313" key="2">
    <source>
        <dbReference type="Proteomes" id="UP001642464"/>
    </source>
</evidence>
<dbReference type="EMBL" id="CAXAMM010041571">
    <property type="protein sequence ID" value="CAK9100018.1"/>
    <property type="molecule type" value="Genomic_DNA"/>
</dbReference>